<evidence type="ECO:0000256" key="1">
    <source>
        <dbReference type="SAM" id="SignalP"/>
    </source>
</evidence>
<comment type="caution">
    <text evidence="2">The sequence shown here is derived from an EMBL/GenBank/DDBJ whole genome shotgun (WGS) entry which is preliminary data.</text>
</comment>
<proteinExistence type="predicted"/>
<sequence length="99" mass="10525">MTLTAPSFTALALLSCIIHKVKIAEATSFMTKGFPSSNRSISGFKAFDFPISSLFESSADNVKRVAAAFARVSIVPHLNAFIRIGITIGVSATSFLLLS</sequence>
<name>A0A392RL71_9FABA</name>
<keyword evidence="3" id="KW-1185">Reference proteome</keyword>
<feature type="chain" id="PRO_5017286992" evidence="1">
    <location>
        <begin position="27"/>
        <end position="99"/>
    </location>
</feature>
<evidence type="ECO:0000313" key="3">
    <source>
        <dbReference type="Proteomes" id="UP000265520"/>
    </source>
</evidence>
<organism evidence="2 3">
    <name type="scientific">Trifolium medium</name>
    <dbReference type="NCBI Taxonomy" id="97028"/>
    <lineage>
        <taxon>Eukaryota</taxon>
        <taxon>Viridiplantae</taxon>
        <taxon>Streptophyta</taxon>
        <taxon>Embryophyta</taxon>
        <taxon>Tracheophyta</taxon>
        <taxon>Spermatophyta</taxon>
        <taxon>Magnoliopsida</taxon>
        <taxon>eudicotyledons</taxon>
        <taxon>Gunneridae</taxon>
        <taxon>Pentapetalae</taxon>
        <taxon>rosids</taxon>
        <taxon>fabids</taxon>
        <taxon>Fabales</taxon>
        <taxon>Fabaceae</taxon>
        <taxon>Papilionoideae</taxon>
        <taxon>50 kb inversion clade</taxon>
        <taxon>NPAAA clade</taxon>
        <taxon>Hologalegina</taxon>
        <taxon>IRL clade</taxon>
        <taxon>Trifolieae</taxon>
        <taxon>Trifolium</taxon>
    </lineage>
</organism>
<protein>
    <submittedName>
        <fullName evidence="2">Uncharacterized protein</fullName>
    </submittedName>
</protein>
<evidence type="ECO:0000313" key="2">
    <source>
        <dbReference type="EMBL" id="MCI36550.1"/>
    </source>
</evidence>
<accession>A0A392RL71</accession>
<keyword evidence="1" id="KW-0732">Signal</keyword>
<dbReference type="EMBL" id="LXQA010234862">
    <property type="protein sequence ID" value="MCI36550.1"/>
    <property type="molecule type" value="Genomic_DNA"/>
</dbReference>
<reference evidence="2 3" key="1">
    <citation type="journal article" date="2018" name="Front. Plant Sci.">
        <title>Red Clover (Trifolium pratense) and Zigzag Clover (T. medium) - A Picture of Genomic Similarities and Differences.</title>
        <authorList>
            <person name="Dluhosova J."/>
            <person name="Istvanek J."/>
            <person name="Nedelnik J."/>
            <person name="Repkova J."/>
        </authorList>
    </citation>
    <scope>NUCLEOTIDE SEQUENCE [LARGE SCALE GENOMIC DNA]</scope>
    <source>
        <strain evidence="3">cv. 10/8</strain>
        <tissue evidence="2">Leaf</tissue>
    </source>
</reference>
<dbReference type="Proteomes" id="UP000265520">
    <property type="component" value="Unassembled WGS sequence"/>
</dbReference>
<dbReference type="AlphaFoldDB" id="A0A392RL71"/>
<feature type="signal peptide" evidence="1">
    <location>
        <begin position="1"/>
        <end position="26"/>
    </location>
</feature>